<keyword evidence="4 7" id="KW-0812">Transmembrane</keyword>
<reference evidence="9 10" key="1">
    <citation type="submission" date="2020-03" db="EMBL/GenBank/DDBJ databases">
        <title>Genomic Encyclopedia of Type Strains, Phase IV (KMG-IV): sequencing the most valuable type-strain genomes for metagenomic binning, comparative biology and taxonomic classification.</title>
        <authorList>
            <person name="Goeker M."/>
        </authorList>
    </citation>
    <scope>NUCLEOTIDE SEQUENCE [LARGE SCALE GENOMIC DNA]</scope>
    <source>
        <strain evidence="9 10">DSM 105096</strain>
    </source>
</reference>
<dbReference type="EMBL" id="JAATJH010000002">
    <property type="protein sequence ID" value="NJC25836.1"/>
    <property type="molecule type" value="Genomic_DNA"/>
</dbReference>
<comment type="similarity">
    <text evidence="2">Belongs to the UPF0126 family.</text>
</comment>
<feature type="transmembrane region" description="Helical" evidence="7">
    <location>
        <begin position="58"/>
        <end position="80"/>
    </location>
</feature>
<evidence type="ECO:0000256" key="5">
    <source>
        <dbReference type="ARBA" id="ARBA00022989"/>
    </source>
</evidence>
<feature type="domain" description="Glycine transporter" evidence="8">
    <location>
        <begin position="8"/>
        <end position="81"/>
    </location>
</feature>
<keyword evidence="5 7" id="KW-1133">Transmembrane helix</keyword>
<evidence type="ECO:0000313" key="9">
    <source>
        <dbReference type="EMBL" id="NJC25836.1"/>
    </source>
</evidence>
<evidence type="ECO:0000256" key="4">
    <source>
        <dbReference type="ARBA" id="ARBA00022692"/>
    </source>
</evidence>
<comment type="subcellular location">
    <subcellularLocation>
        <location evidence="1">Cell membrane</location>
        <topology evidence="1">Multi-pass membrane protein</topology>
    </subcellularLocation>
</comment>
<name>A0ABX0XA28_9BACT</name>
<sequence length="204" mass="22257">MEYFIISIDYAGTLVFAVSGALAGMKRKFDVFGVFIMALVTAIGGGTLRDLLIGATPVAWMLTPRYVYLVMVGVGLTYLFKRHVRKLRRSMFLFDTIGIALYTILGLQKALAFGLGPMVAIMLGVVSATFGGVIRDVLSGEVPLIFRKEIYASACLVGGILFVLIDSWFGTVAGMITAILVVFLIRFFAVRNKWSLSFGNDVES</sequence>
<feature type="transmembrane region" description="Helical" evidence="7">
    <location>
        <begin position="118"/>
        <end position="138"/>
    </location>
</feature>
<comment type="caution">
    <text evidence="9">The sequence shown here is derived from an EMBL/GenBank/DDBJ whole genome shotgun (WGS) entry which is preliminary data.</text>
</comment>
<proteinExistence type="inferred from homology"/>
<feature type="transmembrane region" description="Helical" evidence="7">
    <location>
        <begin position="6"/>
        <end position="24"/>
    </location>
</feature>
<accession>A0ABX0XA28</accession>
<evidence type="ECO:0000256" key="6">
    <source>
        <dbReference type="ARBA" id="ARBA00023136"/>
    </source>
</evidence>
<dbReference type="InterPro" id="IPR005115">
    <property type="entry name" value="Gly_transporter"/>
</dbReference>
<gene>
    <name evidence="9" type="ORF">GGR27_001335</name>
</gene>
<evidence type="ECO:0000256" key="2">
    <source>
        <dbReference type="ARBA" id="ARBA00008193"/>
    </source>
</evidence>
<evidence type="ECO:0000256" key="3">
    <source>
        <dbReference type="ARBA" id="ARBA00022475"/>
    </source>
</evidence>
<dbReference type="PANTHER" id="PTHR30506">
    <property type="entry name" value="INNER MEMBRANE PROTEIN"/>
    <property type="match status" value="1"/>
</dbReference>
<feature type="transmembrane region" description="Helical" evidence="7">
    <location>
        <begin position="31"/>
        <end position="52"/>
    </location>
</feature>
<dbReference type="RefSeq" id="WP_168036612.1">
    <property type="nucleotide sequence ID" value="NZ_JAATJH010000002.1"/>
</dbReference>
<dbReference type="PANTHER" id="PTHR30506:SF3">
    <property type="entry name" value="UPF0126 INNER MEMBRANE PROTEIN YADS-RELATED"/>
    <property type="match status" value="1"/>
</dbReference>
<evidence type="ECO:0000259" key="8">
    <source>
        <dbReference type="Pfam" id="PF03458"/>
    </source>
</evidence>
<evidence type="ECO:0000313" key="10">
    <source>
        <dbReference type="Proteomes" id="UP000770785"/>
    </source>
</evidence>
<keyword evidence="6 7" id="KW-0472">Membrane</keyword>
<keyword evidence="3" id="KW-1003">Cell membrane</keyword>
<evidence type="ECO:0000256" key="1">
    <source>
        <dbReference type="ARBA" id="ARBA00004651"/>
    </source>
</evidence>
<dbReference type="Proteomes" id="UP000770785">
    <property type="component" value="Unassembled WGS sequence"/>
</dbReference>
<feature type="transmembrane region" description="Helical" evidence="7">
    <location>
        <begin position="171"/>
        <end position="189"/>
    </location>
</feature>
<evidence type="ECO:0000256" key="7">
    <source>
        <dbReference type="SAM" id="Phobius"/>
    </source>
</evidence>
<protein>
    <submittedName>
        <fullName evidence="9">Membrane protein YeiH</fullName>
    </submittedName>
</protein>
<organism evidence="9 10">
    <name type="scientific">Neolewinella antarctica</name>
    <dbReference type="NCBI Taxonomy" id="442734"/>
    <lineage>
        <taxon>Bacteria</taxon>
        <taxon>Pseudomonadati</taxon>
        <taxon>Bacteroidota</taxon>
        <taxon>Saprospiria</taxon>
        <taxon>Saprospirales</taxon>
        <taxon>Lewinellaceae</taxon>
        <taxon>Neolewinella</taxon>
    </lineage>
</organism>
<keyword evidence="10" id="KW-1185">Reference proteome</keyword>
<dbReference type="Pfam" id="PF03458">
    <property type="entry name" value="Gly_transporter"/>
    <property type="match status" value="2"/>
</dbReference>
<feature type="domain" description="Glycine transporter" evidence="8">
    <location>
        <begin position="93"/>
        <end position="165"/>
    </location>
</feature>